<evidence type="ECO:0000313" key="2">
    <source>
        <dbReference type="Proteomes" id="UP001281147"/>
    </source>
</evidence>
<accession>A0ACC3MXI6</accession>
<gene>
    <name evidence="1" type="ORF">LTR37_013455</name>
</gene>
<comment type="caution">
    <text evidence="1">The sequence shown here is derived from an EMBL/GenBank/DDBJ whole genome shotgun (WGS) entry which is preliminary data.</text>
</comment>
<reference evidence="1" key="1">
    <citation type="submission" date="2023-07" db="EMBL/GenBank/DDBJ databases">
        <title>Black Yeasts Isolated from many extreme environments.</title>
        <authorList>
            <person name="Coleine C."/>
            <person name="Stajich J.E."/>
            <person name="Selbmann L."/>
        </authorList>
    </citation>
    <scope>NUCLEOTIDE SEQUENCE</scope>
    <source>
        <strain evidence="1">CCFEE 5714</strain>
    </source>
</reference>
<dbReference type="EMBL" id="JAUTXU010000132">
    <property type="protein sequence ID" value="KAK3705088.1"/>
    <property type="molecule type" value="Genomic_DNA"/>
</dbReference>
<sequence>MDAGWGTSTWYTSTTTIASTKAILIDTSVPTITAVRTTNTPVLVTRTSYLVTSHFVGLGETRLIDWTTLLETYDTIPVVETSLDMLILKPATLAAATSSTPAEWPTAAPRFRAMSYHKDNNPIFIGVSVAGALIIFALCLTGFYFCKRRRPTSERAVHFNARPLGRHTQRQRWSKTSFMTVTQAADAELPAPQGPLTELQARKEDTELPAPQGALPELQG</sequence>
<name>A0ACC3MXI6_9PEZI</name>
<evidence type="ECO:0000313" key="1">
    <source>
        <dbReference type="EMBL" id="KAK3705088.1"/>
    </source>
</evidence>
<proteinExistence type="predicted"/>
<protein>
    <submittedName>
        <fullName evidence="1">Uncharacterized protein</fullName>
    </submittedName>
</protein>
<organism evidence="1 2">
    <name type="scientific">Vermiconidia calcicola</name>
    <dbReference type="NCBI Taxonomy" id="1690605"/>
    <lineage>
        <taxon>Eukaryota</taxon>
        <taxon>Fungi</taxon>
        <taxon>Dikarya</taxon>
        <taxon>Ascomycota</taxon>
        <taxon>Pezizomycotina</taxon>
        <taxon>Dothideomycetes</taxon>
        <taxon>Dothideomycetidae</taxon>
        <taxon>Mycosphaerellales</taxon>
        <taxon>Extremaceae</taxon>
        <taxon>Vermiconidia</taxon>
    </lineage>
</organism>
<dbReference type="Proteomes" id="UP001281147">
    <property type="component" value="Unassembled WGS sequence"/>
</dbReference>
<keyword evidence="2" id="KW-1185">Reference proteome</keyword>